<keyword evidence="3" id="KW-1185">Reference proteome</keyword>
<evidence type="ECO:0000256" key="1">
    <source>
        <dbReference type="SAM" id="Phobius"/>
    </source>
</evidence>
<reference evidence="2 3" key="1">
    <citation type="submission" date="2019-05" db="EMBL/GenBank/DDBJ databases">
        <title>Another draft genome of Portunus trituberculatus and its Hox gene families provides insights of decapod evolution.</title>
        <authorList>
            <person name="Jeong J.-H."/>
            <person name="Song I."/>
            <person name="Kim S."/>
            <person name="Choi T."/>
            <person name="Kim D."/>
            <person name="Ryu S."/>
            <person name="Kim W."/>
        </authorList>
    </citation>
    <scope>NUCLEOTIDE SEQUENCE [LARGE SCALE GENOMIC DNA]</scope>
    <source>
        <tissue evidence="2">Muscle</tissue>
    </source>
</reference>
<keyword evidence="1" id="KW-0812">Transmembrane</keyword>
<proteinExistence type="predicted"/>
<feature type="transmembrane region" description="Helical" evidence="1">
    <location>
        <begin position="87"/>
        <end position="110"/>
    </location>
</feature>
<keyword evidence="1" id="KW-0472">Membrane</keyword>
<feature type="transmembrane region" description="Helical" evidence="1">
    <location>
        <begin position="61"/>
        <end position="81"/>
    </location>
</feature>
<comment type="caution">
    <text evidence="2">The sequence shown here is derived from an EMBL/GenBank/DDBJ whole genome shotgun (WGS) entry which is preliminary data.</text>
</comment>
<organism evidence="2 3">
    <name type="scientific">Portunus trituberculatus</name>
    <name type="common">Swimming crab</name>
    <name type="synonym">Neptunus trituberculatus</name>
    <dbReference type="NCBI Taxonomy" id="210409"/>
    <lineage>
        <taxon>Eukaryota</taxon>
        <taxon>Metazoa</taxon>
        <taxon>Ecdysozoa</taxon>
        <taxon>Arthropoda</taxon>
        <taxon>Crustacea</taxon>
        <taxon>Multicrustacea</taxon>
        <taxon>Malacostraca</taxon>
        <taxon>Eumalacostraca</taxon>
        <taxon>Eucarida</taxon>
        <taxon>Decapoda</taxon>
        <taxon>Pleocyemata</taxon>
        <taxon>Brachyura</taxon>
        <taxon>Eubrachyura</taxon>
        <taxon>Portunoidea</taxon>
        <taxon>Portunidae</taxon>
        <taxon>Portuninae</taxon>
        <taxon>Portunus</taxon>
    </lineage>
</organism>
<accession>A0A5B7E613</accession>
<sequence length="117" mass="12860">MEKIGDGNASLVPDLLQDQYRVQKCFRIWLSGQLSYSKSSPFVSTLSNCAPRVACRTPTTATLIILPSVALTASTTSFTYLTYTSNIVPKLLISSLPVTTAPFTIMLSTFRHLLTLR</sequence>
<dbReference type="AlphaFoldDB" id="A0A5B7E613"/>
<name>A0A5B7E613_PORTR</name>
<evidence type="ECO:0000313" key="2">
    <source>
        <dbReference type="EMBL" id="MPC28224.1"/>
    </source>
</evidence>
<evidence type="ECO:0000313" key="3">
    <source>
        <dbReference type="Proteomes" id="UP000324222"/>
    </source>
</evidence>
<protein>
    <submittedName>
        <fullName evidence="2">Uncharacterized protein</fullName>
    </submittedName>
</protein>
<dbReference type="Proteomes" id="UP000324222">
    <property type="component" value="Unassembled WGS sequence"/>
</dbReference>
<keyword evidence="1" id="KW-1133">Transmembrane helix</keyword>
<gene>
    <name evidence="2" type="ORF">E2C01_021422</name>
</gene>
<dbReference type="EMBL" id="VSRR010001875">
    <property type="protein sequence ID" value="MPC28224.1"/>
    <property type="molecule type" value="Genomic_DNA"/>
</dbReference>